<dbReference type="AlphaFoldDB" id="A0A8J6M8W9"/>
<dbReference type="GO" id="GO:0005524">
    <property type="term" value="F:ATP binding"/>
    <property type="evidence" value="ECO:0007669"/>
    <property type="project" value="UniProtKB-KW"/>
</dbReference>
<feature type="transmembrane region" description="Helical" evidence="7">
    <location>
        <begin position="40"/>
        <end position="64"/>
    </location>
</feature>
<keyword evidence="4 10" id="KW-0067">ATP-binding</keyword>
<dbReference type="InterPro" id="IPR003593">
    <property type="entry name" value="AAA+_ATPase"/>
</dbReference>
<evidence type="ECO:0000256" key="2">
    <source>
        <dbReference type="ARBA" id="ARBA00022692"/>
    </source>
</evidence>
<dbReference type="InterPro" id="IPR027417">
    <property type="entry name" value="P-loop_NTPase"/>
</dbReference>
<name>A0A8J6M8W9_9ALTE</name>
<dbReference type="RefSeq" id="WP_186508640.1">
    <property type="nucleotide sequence ID" value="NZ_JACNEP010000031.1"/>
</dbReference>
<dbReference type="PANTHER" id="PTHR24221">
    <property type="entry name" value="ATP-BINDING CASSETTE SUB-FAMILY B"/>
    <property type="match status" value="1"/>
</dbReference>
<dbReference type="GO" id="GO:0140359">
    <property type="term" value="F:ABC-type transporter activity"/>
    <property type="evidence" value="ECO:0007669"/>
    <property type="project" value="InterPro"/>
</dbReference>
<keyword evidence="2 7" id="KW-0812">Transmembrane</keyword>
<keyword evidence="6 7" id="KW-0472">Membrane</keyword>
<evidence type="ECO:0000256" key="6">
    <source>
        <dbReference type="ARBA" id="ARBA00023136"/>
    </source>
</evidence>
<dbReference type="PROSITE" id="PS50929">
    <property type="entry name" value="ABC_TM1F"/>
    <property type="match status" value="1"/>
</dbReference>
<feature type="domain" description="ABC transporter" evidence="8">
    <location>
        <begin position="294"/>
        <end position="494"/>
    </location>
</feature>
<dbReference type="SUPFAM" id="SSF52540">
    <property type="entry name" value="P-loop containing nucleoside triphosphate hydrolases"/>
    <property type="match status" value="1"/>
</dbReference>
<dbReference type="Proteomes" id="UP000601768">
    <property type="component" value="Unassembled WGS sequence"/>
</dbReference>
<dbReference type="SUPFAM" id="SSF90123">
    <property type="entry name" value="ABC transporter transmembrane region"/>
    <property type="match status" value="1"/>
</dbReference>
<proteinExistence type="predicted"/>
<comment type="subcellular location">
    <subcellularLocation>
        <location evidence="1">Cell membrane</location>
        <topology evidence="1">Multi-pass membrane protein</topology>
    </subcellularLocation>
</comment>
<feature type="transmembrane region" description="Helical" evidence="7">
    <location>
        <begin position="139"/>
        <end position="157"/>
    </location>
</feature>
<gene>
    <name evidence="10" type="ORF">H8B19_18635</name>
</gene>
<dbReference type="InterPro" id="IPR011527">
    <property type="entry name" value="ABC1_TM_dom"/>
</dbReference>
<feature type="domain" description="ABC transmembrane type-1" evidence="9">
    <location>
        <begin position="4"/>
        <end position="271"/>
    </location>
</feature>
<dbReference type="PROSITE" id="PS50893">
    <property type="entry name" value="ABC_TRANSPORTER_2"/>
    <property type="match status" value="1"/>
</dbReference>
<evidence type="ECO:0000256" key="7">
    <source>
        <dbReference type="SAM" id="Phobius"/>
    </source>
</evidence>
<dbReference type="PROSITE" id="PS00211">
    <property type="entry name" value="ABC_TRANSPORTER_1"/>
    <property type="match status" value="1"/>
</dbReference>
<dbReference type="SMART" id="SM00382">
    <property type="entry name" value="AAA"/>
    <property type="match status" value="1"/>
</dbReference>
<dbReference type="PROSITE" id="PS51257">
    <property type="entry name" value="PROKAR_LIPOPROTEIN"/>
    <property type="match status" value="1"/>
</dbReference>
<protein>
    <submittedName>
        <fullName evidence="10">ATP-binding cassette domain-containing protein</fullName>
    </submittedName>
</protein>
<evidence type="ECO:0000256" key="1">
    <source>
        <dbReference type="ARBA" id="ARBA00004651"/>
    </source>
</evidence>
<evidence type="ECO:0000313" key="11">
    <source>
        <dbReference type="Proteomes" id="UP000601768"/>
    </source>
</evidence>
<dbReference type="GO" id="GO:0016887">
    <property type="term" value="F:ATP hydrolysis activity"/>
    <property type="evidence" value="ECO:0007669"/>
    <property type="project" value="InterPro"/>
</dbReference>
<evidence type="ECO:0000256" key="4">
    <source>
        <dbReference type="ARBA" id="ARBA00022840"/>
    </source>
</evidence>
<dbReference type="GO" id="GO:0034040">
    <property type="term" value="F:ATPase-coupled lipid transmembrane transporter activity"/>
    <property type="evidence" value="ECO:0007669"/>
    <property type="project" value="TreeGrafter"/>
</dbReference>
<dbReference type="InterPro" id="IPR036640">
    <property type="entry name" value="ABC1_TM_sf"/>
</dbReference>
<evidence type="ECO:0000256" key="5">
    <source>
        <dbReference type="ARBA" id="ARBA00022989"/>
    </source>
</evidence>
<dbReference type="Pfam" id="PF00005">
    <property type="entry name" value="ABC_tran"/>
    <property type="match status" value="1"/>
</dbReference>
<evidence type="ECO:0000256" key="3">
    <source>
        <dbReference type="ARBA" id="ARBA00022741"/>
    </source>
</evidence>
<organism evidence="10 11">
    <name type="scientific">Neptunicella marina</name>
    <dbReference type="NCBI Taxonomy" id="2125989"/>
    <lineage>
        <taxon>Bacteria</taxon>
        <taxon>Pseudomonadati</taxon>
        <taxon>Pseudomonadota</taxon>
        <taxon>Gammaproteobacteria</taxon>
        <taxon>Alteromonadales</taxon>
        <taxon>Alteromonadaceae</taxon>
        <taxon>Neptunicella</taxon>
    </lineage>
</organism>
<dbReference type="PANTHER" id="PTHR24221:SF653">
    <property type="entry name" value="TRANSPORT ATP-BINDING PROTEIN CYDC"/>
    <property type="match status" value="1"/>
</dbReference>
<keyword evidence="5 7" id="KW-1133">Transmembrane helix</keyword>
<dbReference type="Gene3D" id="3.40.50.300">
    <property type="entry name" value="P-loop containing nucleotide triphosphate hydrolases"/>
    <property type="match status" value="1"/>
</dbReference>
<dbReference type="InterPro" id="IPR039421">
    <property type="entry name" value="Type_1_exporter"/>
</dbReference>
<evidence type="ECO:0000259" key="9">
    <source>
        <dbReference type="PROSITE" id="PS50929"/>
    </source>
</evidence>
<dbReference type="InterPro" id="IPR003439">
    <property type="entry name" value="ABC_transporter-like_ATP-bd"/>
</dbReference>
<comment type="caution">
    <text evidence="10">The sequence shown here is derived from an EMBL/GenBank/DDBJ whole genome shotgun (WGS) entry which is preliminary data.</text>
</comment>
<keyword evidence="3" id="KW-0547">Nucleotide-binding</keyword>
<dbReference type="InterPro" id="IPR017871">
    <property type="entry name" value="ABC_transporter-like_CS"/>
</dbReference>
<dbReference type="EMBL" id="JACNEP010000031">
    <property type="protein sequence ID" value="MBC3767901.1"/>
    <property type="molecule type" value="Genomic_DNA"/>
</dbReference>
<dbReference type="GO" id="GO:0005886">
    <property type="term" value="C:plasma membrane"/>
    <property type="evidence" value="ECO:0007669"/>
    <property type="project" value="UniProtKB-SubCell"/>
</dbReference>
<evidence type="ECO:0000259" key="8">
    <source>
        <dbReference type="PROSITE" id="PS50893"/>
    </source>
</evidence>
<reference evidence="10" key="2">
    <citation type="submission" date="2020-08" db="EMBL/GenBank/DDBJ databases">
        <authorList>
            <person name="Lai Q."/>
        </authorList>
    </citation>
    <scope>NUCLEOTIDE SEQUENCE</scope>
    <source>
        <strain evidence="10">S27-2</strain>
    </source>
</reference>
<keyword evidence="11" id="KW-1185">Reference proteome</keyword>
<evidence type="ECO:0000313" key="10">
    <source>
        <dbReference type="EMBL" id="MBC3767901.1"/>
    </source>
</evidence>
<feature type="transmembrane region" description="Helical" evidence="7">
    <location>
        <begin position="215"/>
        <end position="233"/>
    </location>
</feature>
<reference evidence="10" key="1">
    <citation type="journal article" date="2018" name="Int. J. Syst. Evol. Microbiol.">
        <title>Neptunicella marina gen. nov., sp. nov., isolated from surface seawater.</title>
        <authorList>
            <person name="Liu X."/>
            <person name="Lai Q."/>
            <person name="Du Y."/>
            <person name="Zhang X."/>
            <person name="Liu Z."/>
            <person name="Sun F."/>
            <person name="Shao Z."/>
        </authorList>
    </citation>
    <scope>NUCLEOTIDE SEQUENCE</scope>
    <source>
        <strain evidence="10">S27-2</strain>
    </source>
</reference>
<sequence>MTKFIVLILAVVHAVAGLVLLLFSSWFIAACAIAGVNFNYMLPAVLIRALALIRIASGYGYMWFGHQQLLDELSEIRLSLFKKLKTGLFKQQAQSIDVLAEHTEALANLWIGWVVQNAGAVLMLLLCTLYFLFAFPLSLFIGIAFSLINLALLIQLYSTANKLTSLQVNQQHNLRSRSEDYLQSASLWHLYDQQPSVNAQNIWQTQQQLQQRTQLTLLLTQFIGLILLAWFLVKDSGQYLGNANLLVIVIMLVSVKDWLTPAASSQHQYARYQQAKQHIQQQQVTPVNVCHIPDKTTDIHLVNFKAPYGINRSIDLDINNNGIVLLEGGSGSGKTSLLKAIYGLNDFNGQRQVNGNLIPKGIITSWYYANQHPMILNDTLEANLNLATDSDMDQQNLKQALFWADLTHLSDSLTQWLGYSGRKLSGGEAKRLNIARAYLSGADVWLLDEPFEGLAPQQQMFLSHQLNVIAKDKIIIIASHIFPDNLEINKSINIDEM</sequence>
<accession>A0A8J6M8W9</accession>